<dbReference type="Proteomes" id="UP001367676">
    <property type="component" value="Unassembled WGS sequence"/>
</dbReference>
<keyword evidence="3" id="KW-1185">Reference proteome</keyword>
<evidence type="ECO:0000313" key="2">
    <source>
        <dbReference type="EMBL" id="KAK7573924.1"/>
    </source>
</evidence>
<reference evidence="2 3" key="1">
    <citation type="submission" date="2024-03" db="EMBL/GenBank/DDBJ databases">
        <title>Adaptation during the transition from Ophiocordyceps entomopathogen to insect associate is accompanied by gene loss and intensified selection.</title>
        <authorList>
            <person name="Ward C.M."/>
            <person name="Onetto C.A."/>
            <person name="Borneman A.R."/>
        </authorList>
    </citation>
    <scope>NUCLEOTIDE SEQUENCE [LARGE SCALE GENOMIC DNA]</scope>
    <source>
        <strain evidence="2">AWRI1</strain>
        <tissue evidence="2">Single Adult Female</tissue>
    </source>
</reference>
<feature type="compositionally biased region" description="Pro residues" evidence="1">
    <location>
        <begin position="28"/>
        <end position="38"/>
    </location>
</feature>
<comment type="caution">
    <text evidence="2">The sequence shown here is derived from an EMBL/GenBank/DDBJ whole genome shotgun (WGS) entry which is preliminary data.</text>
</comment>
<accession>A0AAN9T8C4</accession>
<sequence>MSHPQNCRHFRRALKNETRKGWLRGGAPPSPLPPPPPHSTYDLMAQKTISPSAVVAKDTTTETTRRHTSQGKSISGIR</sequence>
<dbReference type="EMBL" id="JBBCAQ010000037">
    <property type="protein sequence ID" value="KAK7573924.1"/>
    <property type="molecule type" value="Genomic_DNA"/>
</dbReference>
<proteinExistence type="predicted"/>
<dbReference type="AlphaFoldDB" id="A0AAN9T8C4"/>
<evidence type="ECO:0000256" key="1">
    <source>
        <dbReference type="SAM" id="MobiDB-lite"/>
    </source>
</evidence>
<evidence type="ECO:0000313" key="3">
    <source>
        <dbReference type="Proteomes" id="UP001367676"/>
    </source>
</evidence>
<name>A0AAN9T8C4_9HEMI</name>
<gene>
    <name evidence="2" type="ORF">V9T40_011115</name>
</gene>
<protein>
    <submittedName>
        <fullName evidence="2">Uncharacterized protein</fullName>
    </submittedName>
</protein>
<organism evidence="2 3">
    <name type="scientific">Parthenolecanium corni</name>
    <dbReference type="NCBI Taxonomy" id="536013"/>
    <lineage>
        <taxon>Eukaryota</taxon>
        <taxon>Metazoa</taxon>
        <taxon>Ecdysozoa</taxon>
        <taxon>Arthropoda</taxon>
        <taxon>Hexapoda</taxon>
        <taxon>Insecta</taxon>
        <taxon>Pterygota</taxon>
        <taxon>Neoptera</taxon>
        <taxon>Paraneoptera</taxon>
        <taxon>Hemiptera</taxon>
        <taxon>Sternorrhyncha</taxon>
        <taxon>Coccoidea</taxon>
        <taxon>Coccidae</taxon>
        <taxon>Parthenolecanium</taxon>
    </lineage>
</organism>
<feature type="region of interest" description="Disordered" evidence="1">
    <location>
        <begin position="15"/>
        <end position="78"/>
    </location>
</feature>